<evidence type="ECO:0000256" key="1">
    <source>
        <dbReference type="SAM" id="MobiDB-lite"/>
    </source>
</evidence>
<name>A0AAV1DMR8_OLDCO</name>
<dbReference type="Pfam" id="PF20167">
    <property type="entry name" value="Transposase_32"/>
    <property type="match status" value="1"/>
</dbReference>
<reference evidence="3" key="1">
    <citation type="submission" date="2023-03" db="EMBL/GenBank/DDBJ databases">
        <authorList>
            <person name="Julca I."/>
        </authorList>
    </citation>
    <scope>NUCLEOTIDE SEQUENCE</scope>
</reference>
<evidence type="ECO:0000313" key="3">
    <source>
        <dbReference type="EMBL" id="CAI9108979.1"/>
    </source>
</evidence>
<gene>
    <name evidence="3" type="ORF">OLC1_LOCUS16961</name>
</gene>
<feature type="domain" description="Putative plant transposon protein" evidence="2">
    <location>
        <begin position="239"/>
        <end position="364"/>
    </location>
</feature>
<evidence type="ECO:0000259" key="2">
    <source>
        <dbReference type="Pfam" id="PF20167"/>
    </source>
</evidence>
<sequence length="367" mass="42355">MTRSNPLGELSFDPEIKDTTRRSKFLRNRKAAAQVPKEDQKKMAEVAAADQPQERELQPAQSRLLRDYFVPQEEEVQTPLVYNDVAAENFDLKTQLIQWKEPRATTKKAVVLELDTTTHLQAQMAAITSELSKFMRQGDNRGGFINYNNWRPQQNNNWTNQQSNYQRSAQPPGFQNQPFRVKEEDWIKVGNVLGSLDATVKDMQNQEAAKFFRRNWERQAIVERGMVGQPDPNSYIALHHWKGLCNVIIRPNLSAVREFYSNLRGAPRDEITVKGQVVNISIEAIREVLHLLETDFNYADGAYQAMDDPSKDEFPYVLCSGSAEVKWTKCNGLRKHFPASNLKPEYRQWYNMICTNIMPMMHKKGSL</sequence>
<protein>
    <submittedName>
        <fullName evidence="3">OLC1v1008701C1</fullName>
    </submittedName>
</protein>
<dbReference type="Proteomes" id="UP001161247">
    <property type="component" value="Chromosome 6"/>
</dbReference>
<keyword evidence="4" id="KW-1185">Reference proteome</keyword>
<dbReference type="EMBL" id="OX459123">
    <property type="protein sequence ID" value="CAI9108979.1"/>
    <property type="molecule type" value="Genomic_DNA"/>
</dbReference>
<dbReference type="InterPro" id="IPR046796">
    <property type="entry name" value="Transposase_32_dom"/>
</dbReference>
<proteinExistence type="predicted"/>
<evidence type="ECO:0000313" key="4">
    <source>
        <dbReference type="Proteomes" id="UP001161247"/>
    </source>
</evidence>
<feature type="region of interest" description="Disordered" evidence="1">
    <location>
        <begin position="21"/>
        <end position="57"/>
    </location>
</feature>
<organism evidence="3 4">
    <name type="scientific">Oldenlandia corymbosa var. corymbosa</name>
    <dbReference type="NCBI Taxonomy" id="529605"/>
    <lineage>
        <taxon>Eukaryota</taxon>
        <taxon>Viridiplantae</taxon>
        <taxon>Streptophyta</taxon>
        <taxon>Embryophyta</taxon>
        <taxon>Tracheophyta</taxon>
        <taxon>Spermatophyta</taxon>
        <taxon>Magnoliopsida</taxon>
        <taxon>eudicotyledons</taxon>
        <taxon>Gunneridae</taxon>
        <taxon>Pentapetalae</taxon>
        <taxon>asterids</taxon>
        <taxon>lamiids</taxon>
        <taxon>Gentianales</taxon>
        <taxon>Rubiaceae</taxon>
        <taxon>Rubioideae</taxon>
        <taxon>Spermacoceae</taxon>
        <taxon>Hedyotis-Oldenlandia complex</taxon>
        <taxon>Oldenlandia</taxon>
    </lineage>
</organism>
<accession>A0AAV1DMR8</accession>
<dbReference type="AlphaFoldDB" id="A0AAV1DMR8"/>